<dbReference type="EMBL" id="JASCZI010090643">
    <property type="protein sequence ID" value="MED6143838.1"/>
    <property type="molecule type" value="Genomic_DNA"/>
</dbReference>
<accession>A0ABU6T7D1</accession>
<protein>
    <recommendedName>
        <fullName evidence="1">RNase H type-1 domain-containing protein</fullName>
    </recommendedName>
</protein>
<organism evidence="2 3">
    <name type="scientific">Stylosanthes scabra</name>
    <dbReference type="NCBI Taxonomy" id="79078"/>
    <lineage>
        <taxon>Eukaryota</taxon>
        <taxon>Viridiplantae</taxon>
        <taxon>Streptophyta</taxon>
        <taxon>Embryophyta</taxon>
        <taxon>Tracheophyta</taxon>
        <taxon>Spermatophyta</taxon>
        <taxon>Magnoliopsida</taxon>
        <taxon>eudicotyledons</taxon>
        <taxon>Gunneridae</taxon>
        <taxon>Pentapetalae</taxon>
        <taxon>rosids</taxon>
        <taxon>fabids</taxon>
        <taxon>Fabales</taxon>
        <taxon>Fabaceae</taxon>
        <taxon>Papilionoideae</taxon>
        <taxon>50 kb inversion clade</taxon>
        <taxon>dalbergioids sensu lato</taxon>
        <taxon>Dalbergieae</taxon>
        <taxon>Pterocarpus clade</taxon>
        <taxon>Stylosanthes</taxon>
    </lineage>
</organism>
<feature type="domain" description="RNase H type-1" evidence="1">
    <location>
        <begin position="7"/>
        <end position="55"/>
    </location>
</feature>
<gene>
    <name evidence="2" type="ORF">PIB30_009648</name>
</gene>
<dbReference type="Proteomes" id="UP001341840">
    <property type="component" value="Unassembled WGS sequence"/>
</dbReference>
<evidence type="ECO:0000313" key="3">
    <source>
        <dbReference type="Proteomes" id="UP001341840"/>
    </source>
</evidence>
<comment type="caution">
    <text evidence="2">The sequence shown here is derived from an EMBL/GenBank/DDBJ whole genome shotgun (WGS) entry which is preliminary data.</text>
</comment>
<proteinExistence type="predicted"/>
<name>A0ABU6T7D1_9FABA</name>
<evidence type="ECO:0000259" key="1">
    <source>
        <dbReference type="Pfam" id="PF13456"/>
    </source>
</evidence>
<evidence type="ECO:0000313" key="2">
    <source>
        <dbReference type="EMBL" id="MED6143838.1"/>
    </source>
</evidence>
<dbReference type="Pfam" id="PF13456">
    <property type="entry name" value="RVT_3"/>
    <property type="match status" value="1"/>
</dbReference>
<dbReference type="InterPro" id="IPR002156">
    <property type="entry name" value="RNaseH_domain"/>
</dbReference>
<reference evidence="2 3" key="1">
    <citation type="journal article" date="2023" name="Plants (Basel)">
        <title>Bridging the Gap: Combining Genomics and Transcriptomics Approaches to Understand Stylosanthes scabra, an Orphan Legume from the Brazilian Caatinga.</title>
        <authorList>
            <person name="Ferreira-Neto J.R.C."/>
            <person name="da Silva M.D."/>
            <person name="Binneck E."/>
            <person name="de Melo N.F."/>
            <person name="da Silva R.H."/>
            <person name="de Melo A.L.T.M."/>
            <person name="Pandolfi V."/>
            <person name="Bustamante F.O."/>
            <person name="Brasileiro-Vidal A.C."/>
            <person name="Benko-Iseppon A.M."/>
        </authorList>
    </citation>
    <scope>NUCLEOTIDE SEQUENCE [LARGE SCALE GENOMIC DNA]</scope>
    <source>
        <tissue evidence="2">Leaves</tissue>
    </source>
</reference>
<keyword evidence="3" id="KW-1185">Reference proteome</keyword>
<sequence length="122" mass="13126">MGWTKMNVDAAFSRSTGSGSAAIVCRDSNGHLLTVSSNTRKVSYLLEAEAHALKEAGVVNELTRQGFGLDAKEANSVAHDLAKLVASNPLCSASINNLPDTITKSIISKANRVEDRRRRRKS</sequence>